<feature type="region of interest" description="Disordered" evidence="1">
    <location>
        <begin position="1"/>
        <end position="32"/>
    </location>
</feature>
<evidence type="ECO:0000256" key="1">
    <source>
        <dbReference type="SAM" id="MobiDB-lite"/>
    </source>
</evidence>
<keyword evidence="3" id="KW-1185">Reference proteome</keyword>
<accession>A0AAJ8KEP7</accession>
<feature type="compositionally biased region" description="Low complexity" evidence="1">
    <location>
        <begin position="1"/>
        <end position="20"/>
    </location>
</feature>
<dbReference type="AlphaFoldDB" id="A0AAJ8KEP7"/>
<reference evidence="2" key="2">
    <citation type="submission" date="2024-02" db="EMBL/GenBank/DDBJ databases">
        <title>Comparative genomics of Cryptococcus and Kwoniella reveals pathogenesis evolution and contrasting modes of karyotype evolution via chromosome fusion or intercentromeric recombination.</title>
        <authorList>
            <person name="Coelho M.A."/>
            <person name="David-Palma M."/>
            <person name="Shea T."/>
            <person name="Bowers K."/>
            <person name="McGinley-Smith S."/>
            <person name="Mohammad A.W."/>
            <person name="Gnirke A."/>
            <person name="Yurkov A.M."/>
            <person name="Nowrousian M."/>
            <person name="Sun S."/>
            <person name="Cuomo C.A."/>
            <person name="Heitman J."/>
        </authorList>
    </citation>
    <scope>NUCLEOTIDE SEQUENCE</scope>
    <source>
        <strain evidence="2">CBS 10118</strain>
    </source>
</reference>
<dbReference type="EMBL" id="CP144546">
    <property type="protein sequence ID" value="WVW85878.1"/>
    <property type="molecule type" value="Genomic_DNA"/>
</dbReference>
<organism evidence="2 3">
    <name type="scientific">Kwoniella bestiolae CBS 10118</name>
    <dbReference type="NCBI Taxonomy" id="1296100"/>
    <lineage>
        <taxon>Eukaryota</taxon>
        <taxon>Fungi</taxon>
        <taxon>Dikarya</taxon>
        <taxon>Basidiomycota</taxon>
        <taxon>Agaricomycotina</taxon>
        <taxon>Tremellomycetes</taxon>
        <taxon>Tremellales</taxon>
        <taxon>Cryptococcaceae</taxon>
        <taxon>Kwoniella</taxon>
    </lineage>
</organism>
<feature type="compositionally biased region" description="Low complexity" evidence="1">
    <location>
        <begin position="91"/>
        <end position="100"/>
    </location>
</feature>
<sequence>MKAASTSASAPTSSITEESAVGGITPITHQPSEEYRSDSIFPRFIKFCRSSKWRKQVEDYERRWSRYSRYVSQVKQAFDGVRSKLPPTTPSPTTSTIKPPSELSFAFSDFTTTVNEQGKEVDDDEDHDSDLIGGSPEVRAWMETVWEFGGPGSWFDLEDEDETTQSISHAIRIIRDCTTCLINLEKNEIGPFSVARYINFSGNPVPLIEHRDFAFLHGSPEKDYKDSLTVTLSTLFDDPSYPNCPAIYQLTTLQNHPPLTSWTSYLAHLTLKSPRSHDPGPNG</sequence>
<evidence type="ECO:0000313" key="3">
    <source>
        <dbReference type="Proteomes" id="UP000092730"/>
    </source>
</evidence>
<evidence type="ECO:0000313" key="2">
    <source>
        <dbReference type="EMBL" id="WVW85878.1"/>
    </source>
</evidence>
<dbReference type="GeneID" id="30210743"/>
<name>A0AAJ8KEP7_9TREE</name>
<dbReference type="KEGG" id="kbi:30210743"/>
<feature type="region of interest" description="Disordered" evidence="1">
    <location>
        <begin position="81"/>
        <end position="100"/>
    </location>
</feature>
<protein>
    <submittedName>
        <fullName evidence="2">Uncharacterized protein</fullName>
    </submittedName>
</protein>
<dbReference type="Proteomes" id="UP000092730">
    <property type="component" value="Chromosome 6"/>
</dbReference>
<reference evidence="2" key="1">
    <citation type="submission" date="2013-07" db="EMBL/GenBank/DDBJ databases">
        <authorList>
            <consortium name="The Broad Institute Genome Sequencing Platform"/>
            <person name="Cuomo C."/>
            <person name="Litvintseva A."/>
            <person name="Chen Y."/>
            <person name="Heitman J."/>
            <person name="Sun S."/>
            <person name="Springer D."/>
            <person name="Dromer F."/>
            <person name="Young S.K."/>
            <person name="Zeng Q."/>
            <person name="Gargeya S."/>
            <person name="Fitzgerald M."/>
            <person name="Abouelleil A."/>
            <person name="Alvarado L."/>
            <person name="Berlin A.M."/>
            <person name="Chapman S.B."/>
            <person name="Dewar J."/>
            <person name="Goldberg J."/>
            <person name="Griggs A."/>
            <person name="Gujja S."/>
            <person name="Hansen M."/>
            <person name="Howarth C."/>
            <person name="Imamovic A."/>
            <person name="Larimer J."/>
            <person name="McCowan C."/>
            <person name="Murphy C."/>
            <person name="Pearson M."/>
            <person name="Priest M."/>
            <person name="Roberts A."/>
            <person name="Saif S."/>
            <person name="Shea T."/>
            <person name="Sykes S."/>
            <person name="Wortman J."/>
            <person name="Nusbaum C."/>
            <person name="Birren B."/>
        </authorList>
    </citation>
    <scope>NUCLEOTIDE SEQUENCE</scope>
    <source>
        <strain evidence="2">CBS 10118</strain>
    </source>
</reference>
<gene>
    <name evidence="2" type="ORF">I302_107916</name>
</gene>
<dbReference type="RefSeq" id="XP_065726636.1">
    <property type="nucleotide sequence ID" value="XM_065870564.1"/>
</dbReference>
<proteinExistence type="predicted"/>